<keyword evidence="3" id="KW-1185">Reference proteome</keyword>
<dbReference type="OrthoDB" id="4507870at2759"/>
<accession>A0A8H6QK99</accession>
<evidence type="ECO:0000313" key="1">
    <source>
        <dbReference type="EMBL" id="KAF7133696.1"/>
    </source>
</evidence>
<proteinExistence type="predicted"/>
<evidence type="ECO:0000313" key="2">
    <source>
        <dbReference type="EMBL" id="KAF7173407.1"/>
    </source>
</evidence>
<dbReference type="EMBL" id="JACBAD010001823">
    <property type="protein sequence ID" value="KAF7133696.1"/>
    <property type="molecule type" value="Genomic_DNA"/>
</dbReference>
<organism evidence="2 4">
    <name type="scientific">Aspergillus hiratsukae</name>
    <dbReference type="NCBI Taxonomy" id="1194566"/>
    <lineage>
        <taxon>Eukaryota</taxon>
        <taxon>Fungi</taxon>
        <taxon>Dikarya</taxon>
        <taxon>Ascomycota</taxon>
        <taxon>Pezizomycotina</taxon>
        <taxon>Eurotiomycetes</taxon>
        <taxon>Eurotiomycetidae</taxon>
        <taxon>Eurotiales</taxon>
        <taxon>Aspergillaceae</taxon>
        <taxon>Aspergillus</taxon>
        <taxon>Aspergillus subgen. Fumigati</taxon>
    </lineage>
</organism>
<comment type="caution">
    <text evidence="2">The sequence shown here is derived from an EMBL/GenBank/DDBJ whole genome shotgun (WGS) entry which is preliminary data.</text>
</comment>
<gene>
    <name evidence="1" type="ORF">CNMCM5793_004994</name>
    <name evidence="2" type="ORF">CNMCM6106_007489</name>
</gene>
<sequence length="780" mass="86499">MVTPEVKREIQERMQAFIRVLDETQNGDGSEDGDSDHGRRVIEALVDLIKAIRPVILSSPSQHQQQPTGLARLVRDIVNVLRSGTEEEAPRSPAFRTRTVRRRTMPTASPSTSPSQSSADLPHEAVGFGGWQPDISGSNPMDIVIPDADLATIFGDNQIPGVFSSAMVPDGASDHDDFEALLALVGNMQEPELLPPNGSAAALDDFLFMPQSNTDPQALFPLPSPPSPSIDWLACIESERVTLEPSQSRMPVLLDHLGSRSENAGDVFELVSEYASPSTSDDEGRLSPDLFNSEALSPTRVPQQLVEWETALERGETSNLPVDNISPSDQFRCAFGDFDGIFVRALLEQLTRPEMVVGEETVLYFARKLTALRSTPEIWIGRQADLHELHQSRRRLLIMLGQHNEWSLIEIQSHSGQVTHYGCPAAATISSLPADHNSCSGCSEAAEYVSTLLRQEGKLVPNWEYVPQSQPFGATRDGLWLIWVTRLRAEREELKQPLPAGYRLTLAREFLHDFKAIQSSNGVLMTGTISGLSTEGATPTVVENFWTQFGNQNGFGTKLWDKVQQLAMSFCRSRSVLRQVRTQLSSSSASYPDTPWGTFDALRGHQRREILSAIGVSLGMWKLQQLKRESAGGIDDVVDQILSGKPPSTHASRKEIAERLKEKKASYWCHLVDYVGNTDPNILCLLPRTVAIGPPRWPKKLNATSYRDLPVWECKLLGELCADLRPQLLLSVDADLSKDLLYLRDPAGEYRIEEISDEVIMEQNLSSDLFVGILKKIPMH</sequence>
<name>A0A8H6QK99_9EURO</name>
<dbReference type="Proteomes" id="UP000662466">
    <property type="component" value="Unassembled WGS sequence"/>
</dbReference>
<dbReference type="Proteomes" id="UP000630445">
    <property type="component" value="Unassembled WGS sequence"/>
</dbReference>
<dbReference type="AlphaFoldDB" id="A0A8H6QK99"/>
<protein>
    <submittedName>
        <fullName evidence="2">Uncharacterized protein</fullName>
    </submittedName>
</protein>
<evidence type="ECO:0000313" key="3">
    <source>
        <dbReference type="Proteomes" id="UP000630445"/>
    </source>
</evidence>
<dbReference type="EMBL" id="JACBAF010001766">
    <property type="protein sequence ID" value="KAF7173407.1"/>
    <property type="molecule type" value="Genomic_DNA"/>
</dbReference>
<evidence type="ECO:0000313" key="4">
    <source>
        <dbReference type="Proteomes" id="UP000662466"/>
    </source>
</evidence>
<reference evidence="2" key="1">
    <citation type="submission" date="2020-06" db="EMBL/GenBank/DDBJ databases">
        <title>Draft genome sequences of strains closely related to Aspergillus parafelis and Aspergillus hiratsukae.</title>
        <authorList>
            <person name="Dos Santos R.A.C."/>
            <person name="Rivero-Menendez O."/>
            <person name="Steenwyk J.L."/>
            <person name="Mead M.E."/>
            <person name="Goldman G.H."/>
            <person name="Alastruey-Izquierdo A."/>
            <person name="Rokas A."/>
        </authorList>
    </citation>
    <scope>NUCLEOTIDE SEQUENCE</scope>
    <source>
        <strain evidence="1">CNM-CM5793</strain>
        <strain evidence="2">CNM-CM6106</strain>
    </source>
</reference>